<organism evidence="10 11">
    <name type="scientific">Cysteiniphilum litorale</name>
    <dbReference type="NCBI Taxonomy" id="2056700"/>
    <lineage>
        <taxon>Bacteria</taxon>
        <taxon>Pseudomonadati</taxon>
        <taxon>Pseudomonadota</taxon>
        <taxon>Gammaproteobacteria</taxon>
        <taxon>Thiotrichales</taxon>
        <taxon>Fastidiosibacteraceae</taxon>
        <taxon>Cysteiniphilum</taxon>
    </lineage>
</organism>
<comment type="caution">
    <text evidence="10">The sequence shown here is derived from an EMBL/GenBank/DDBJ whole genome shotgun (WGS) entry which is preliminary data.</text>
</comment>
<feature type="transmembrane region" description="Helical" evidence="8">
    <location>
        <begin position="182"/>
        <end position="205"/>
    </location>
</feature>
<dbReference type="GO" id="GO:0055085">
    <property type="term" value="P:transmembrane transport"/>
    <property type="evidence" value="ECO:0007669"/>
    <property type="project" value="InterPro"/>
</dbReference>
<evidence type="ECO:0000256" key="7">
    <source>
        <dbReference type="ARBA" id="ARBA00023136"/>
    </source>
</evidence>
<reference evidence="10" key="1">
    <citation type="journal article" date="2014" name="Int. J. Syst. Evol. Microbiol.">
        <title>Complete genome sequence of Corynebacterium casei LMG S-19264T (=DSM 44701T), isolated from a smear-ripened cheese.</title>
        <authorList>
            <consortium name="US DOE Joint Genome Institute (JGI-PGF)"/>
            <person name="Walter F."/>
            <person name="Albersmeier A."/>
            <person name="Kalinowski J."/>
            <person name="Ruckert C."/>
        </authorList>
    </citation>
    <scope>NUCLEOTIDE SEQUENCE</scope>
    <source>
        <strain evidence="10">CGMCC 1.15758</strain>
    </source>
</reference>
<keyword evidence="4" id="KW-1003">Cell membrane</keyword>
<dbReference type="Proteomes" id="UP000636949">
    <property type="component" value="Unassembled WGS sequence"/>
</dbReference>
<dbReference type="RefSeq" id="WP_117002345.1">
    <property type="nucleotide sequence ID" value="NZ_BMJS01000011.1"/>
</dbReference>
<sequence length="275" mass="30472">MRISSFFSYSKVMLILGLIFLYIPLVILILFSFSNSQIINLWGGFTLDWYKELFQDGDIISAALISLQVALIASLCATVLGTMVAYIMTRFNYFRSKNFLYGMVITPLVLPDIVLGVSLLLMFTSLQNLIGWPHGRGMMTIIIAHITFCTAYVTIVMQARIASADRSIEEAAMDLGAKPAKIFFQITLPQIIPSLIASFLLAFTLSIDDLVITEFVAGSSDPTLPMYIYSTVKNGPTPEINALATLMIAIISTCVVVGAYIAFKMESKRKKQKQK</sequence>
<dbReference type="CDD" id="cd06261">
    <property type="entry name" value="TM_PBP2"/>
    <property type="match status" value="1"/>
</dbReference>
<feature type="transmembrane region" description="Helical" evidence="8">
    <location>
        <begin position="59"/>
        <end position="87"/>
    </location>
</feature>
<dbReference type="PANTHER" id="PTHR43848">
    <property type="entry name" value="PUTRESCINE TRANSPORT SYSTEM PERMEASE PROTEIN POTI"/>
    <property type="match status" value="1"/>
</dbReference>
<dbReference type="Pfam" id="PF00528">
    <property type="entry name" value="BPD_transp_1"/>
    <property type="match status" value="1"/>
</dbReference>
<dbReference type="EMBL" id="BMJS01000011">
    <property type="protein sequence ID" value="GGF97041.1"/>
    <property type="molecule type" value="Genomic_DNA"/>
</dbReference>
<evidence type="ECO:0000256" key="2">
    <source>
        <dbReference type="ARBA" id="ARBA00007069"/>
    </source>
</evidence>
<dbReference type="InterPro" id="IPR051789">
    <property type="entry name" value="Bact_Polyamine_Transport"/>
</dbReference>
<evidence type="ECO:0000256" key="3">
    <source>
        <dbReference type="ARBA" id="ARBA00022448"/>
    </source>
</evidence>
<dbReference type="Gene3D" id="1.10.3720.10">
    <property type="entry name" value="MetI-like"/>
    <property type="match status" value="1"/>
</dbReference>
<proteinExistence type="inferred from homology"/>
<feature type="transmembrane region" description="Helical" evidence="8">
    <location>
        <begin position="12"/>
        <end position="33"/>
    </location>
</feature>
<dbReference type="SUPFAM" id="SSF161098">
    <property type="entry name" value="MetI-like"/>
    <property type="match status" value="1"/>
</dbReference>
<keyword evidence="6 8" id="KW-1133">Transmembrane helix</keyword>
<accession>A0A8J3E971</accession>
<feature type="transmembrane region" description="Helical" evidence="8">
    <location>
        <begin position="99"/>
        <end position="126"/>
    </location>
</feature>
<name>A0A8J3E971_9GAMM</name>
<evidence type="ECO:0000256" key="8">
    <source>
        <dbReference type="RuleBase" id="RU363032"/>
    </source>
</evidence>
<keyword evidence="7 8" id="KW-0472">Membrane</keyword>
<keyword evidence="5 8" id="KW-0812">Transmembrane</keyword>
<feature type="domain" description="ABC transmembrane type-1" evidence="9">
    <location>
        <begin position="63"/>
        <end position="261"/>
    </location>
</feature>
<keyword evidence="11" id="KW-1185">Reference proteome</keyword>
<dbReference type="InterPro" id="IPR035906">
    <property type="entry name" value="MetI-like_sf"/>
</dbReference>
<comment type="subcellular location">
    <subcellularLocation>
        <location evidence="1 8">Cell membrane</location>
        <topology evidence="1 8">Multi-pass membrane protein</topology>
    </subcellularLocation>
</comment>
<evidence type="ECO:0000259" key="9">
    <source>
        <dbReference type="PROSITE" id="PS50928"/>
    </source>
</evidence>
<dbReference type="OrthoDB" id="9782004at2"/>
<evidence type="ECO:0000256" key="6">
    <source>
        <dbReference type="ARBA" id="ARBA00022989"/>
    </source>
</evidence>
<keyword evidence="3 8" id="KW-0813">Transport</keyword>
<dbReference type="InterPro" id="IPR000515">
    <property type="entry name" value="MetI-like"/>
</dbReference>
<feature type="transmembrane region" description="Helical" evidence="8">
    <location>
        <begin position="138"/>
        <end position="161"/>
    </location>
</feature>
<gene>
    <name evidence="10" type="primary">potI</name>
    <name evidence="10" type="ORF">GCM10010995_12860</name>
</gene>
<evidence type="ECO:0000256" key="5">
    <source>
        <dbReference type="ARBA" id="ARBA00022692"/>
    </source>
</evidence>
<evidence type="ECO:0000313" key="10">
    <source>
        <dbReference type="EMBL" id="GGF97041.1"/>
    </source>
</evidence>
<dbReference type="PANTHER" id="PTHR43848:SF2">
    <property type="entry name" value="PUTRESCINE TRANSPORT SYSTEM PERMEASE PROTEIN POTI"/>
    <property type="match status" value="1"/>
</dbReference>
<evidence type="ECO:0000313" key="11">
    <source>
        <dbReference type="Proteomes" id="UP000636949"/>
    </source>
</evidence>
<evidence type="ECO:0000256" key="1">
    <source>
        <dbReference type="ARBA" id="ARBA00004651"/>
    </source>
</evidence>
<dbReference type="GO" id="GO:0005886">
    <property type="term" value="C:plasma membrane"/>
    <property type="evidence" value="ECO:0007669"/>
    <property type="project" value="UniProtKB-SubCell"/>
</dbReference>
<comment type="similarity">
    <text evidence="2">Belongs to the binding-protein-dependent transport system permease family. CysTW subfamily.</text>
</comment>
<reference evidence="10" key="2">
    <citation type="submission" date="2020-09" db="EMBL/GenBank/DDBJ databases">
        <authorList>
            <person name="Sun Q."/>
            <person name="Zhou Y."/>
        </authorList>
    </citation>
    <scope>NUCLEOTIDE SEQUENCE</scope>
    <source>
        <strain evidence="10">CGMCC 1.15758</strain>
    </source>
</reference>
<protein>
    <submittedName>
        <fullName evidence="10">Putrescine ABC transporter permease PotI</fullName>
    </submittedName>
</protein>
<evidence type="ECO:0000256" key="4">
    <source>
        <dbReference type="ARBA" id="ARBA00022475"/>
    </source>
</evidence>
<dbReference type="PROSITE" id="PS50928">
    <property type="entry name" value="ABC_TM1"/>
    <property type="match status" value="1"/>
</dbReference>
<feature type="transmembrane region" description="Helical" evidence="8">
    <location>
        <begin position="240"/>
        <end position="263"/>
    </location>
</feature>
<dbReference type="AlphaFoldDB" id="A0A8J3E971"/>